<proteinExistence type="predicted"/>
<dbReference type="AlphaFoldDB" id="L7UL24"/>
<reference evidence="1 2" key="1">
    <citation type="journal article" date="2013" name="Genome Announc.">
        <title>Complete genome sequence of Myxococcus stipitatus strain DSM 14675, a fruiting myxobacterium.</title>
        <authorList>
            <person name="Huntley S."/>
            <person name="Kneip S."/>
            <person name="Treuner-Lange A."/>
            <person name="Sogaard-Andersen L."/>
        </authorList>
    </citation>
    <scope>NUCLEOTIDE SEQUENCE [LARGE SCALE GENOMIC DNA]</scope>
    <source>
        <strain evidence="2">DSM 14675 / JCM 12634 / Mx s8</strain>
    </source>
</reference>
<dbReference type="STRING" id="1278073.MYSTI_06965"/>
<gene>
    <name evidence="1" type="ordered locus">MYSTI_06965</name>
</gene>
<dbReference type="KEGG" id="msd:MYSTI_06965"/>
<dbReference type="PATRIC" id="fig|1278073.3.peg.7072"/>
<dbReference type="HOGENOM" id="CLU_1641900_0_0_7"/>
<sequence>MNRNVLLRNLATVAVVATAGALRIGCAIEKCPHEGHDQTFTVQGNTCGPNGTLRMKSEKDTCDVTGEGAQRLGFPEYGRIEANAGPLPEGRWSLHEANLTLHLGPDGGVVPPDAGPSTTVTGNRHCEATRAAGTLRLECIDRRSDLSGDEVGRCAATLTAN</sequence>
<protein>
    <submittedName>
        <fullName evidence="1">Uncharacterized protein</fullName>
    </submittedName>
</protein>
<dbReference type="OrthoDB" id="5383097at2"/>
<accession>L7UL24</accession>
<dbReference type="RefSeq" id="WP_015352491.1">
    <property type="nucleotide sequence ID" value="NC_020126.1"/>
</dbReference>
<organism evidence="1 2">
    <name type="scientific">Myxococcus stipitatus (strain DSM 14675 / JCM 12634 / Mx s8)</name>
    <dbReference type="NCBI Taxonomy" id="1278073"/>
    <lineage>
        <taxon>Bacteria</taxon>
        <taxon>Pseudomonadati</taxon>
        <taxon>Myxococcota</taxon>
        <taxon>Myxococcia</taxon>
        <taxon>Myxococcales</taxon>
        <taxon>Cystobacterineae</taxon>
        <taxon>Myxococcaceae</taxon>
        <taxon>Myxococcus</taxon>
    </lineage>
</organism>
<name>L7UL24_MYXSD</name>
<evidence type="ECO:0000313" key="2">
    <source>
        <dbReference type="Proteomes" id="UP000011131"/>
    </source>
</evidence>
<keyword evidence="2" id="KW-1185">Reference proteome</keyword>
<dbReference type="EMBL" id="CP004025">
    <property type="protein sequence ID" value="AGC48237.1"/>
    <property type="molecule type" value="Genomic_DNA"/>
</dbReference>
<dbReference type="Proteomes" id="UP000011131">
    <property type="component" value="Chromosome"/>
</dbReference>
<evidence type="ECO:0000313" key="1">
    <source>
        <dbReference type="EMBL" id="AGC48237.1"/>
    </source>
</evidence>